<name>A9NVT7_PICSI</name>
<proteinExistence type="evidence at transcript level"/>
<dbReference type="EMBL" id="EF085443">
    <property type="protein sequence ID" value="ABK24748.1"/>
    <property type="molecule type" value="mRNA"/>
</dbReference>
<protein>
    <submittedName>
        <fullName evidence="1">Uncharacterized protein</fullName>
    </submittedName>
</protein>
<organism evidence="1">
    <name type="scientific">Picea sitchensis</name>
    <name type="common">Sitka spruce</name>
    <name type="synonym">Pinus sitchensis</name>
    <dbReference type="NCBI Taxonomy" id="3332"/>
    <lineage>
        <taxon>Eukaryota</taxon>
        <taxon>Viridiplantae</taxon>
        <taxon>Streptophyta</taxon>
        <taxon>Embryophyta</taxon>
        <taxon>Tracheophyta</taxon>
        <taxon>Spermatophyta</taxon>
        <taxon>Pinopsida</taxon>
        <taxon>Pinidae</taxon>
        <taxon>Conifers I</taxon>
        <taxon>Pinales</taxon>
        <taxon>Pinaceae</taxon>
        <taxon>Picea</taxon>
    </lineage>
</organism>
<evidence type="ECO:0000313" key="1">
    <source>
        <dbReference type="EMBL" id="ABK24748.1"/>
    </source>
</evidence>
<dbReference type="AlphaFoldDB" id="A9NVT7"/>
<reference evidence="1" key="1">
    <citation type="journal article" date="2008" name="BMC Genomics">
        <title>A conifer genomics resource of 200,000 spruce (Picea spp.) ESTs and 6,464 high-quality, sequence-finished full-length cDNAs for Sitka spruce (Picea sitchensis).</title>
        <authorList>
            <person name="Ralph S.G."/>
            <person name="Chun H.J."/>
            <person name="Kolosova N."/>
            <person name="Cooper D."/>
            <person name="Oddy C."/>
            <person name="Ritland C.E."/>
            <person name="Kirkpatrick R."/>
            <person name="Moore R."/>
            <person name="Barber S."/>
            <person name="Holt R.A."/>
            <person name="Jones S.J."/>
            <person name="Marra M.A."/>
            <person name="Douglas C.J."/>
            <person name="Ritland K."/>
            <person name="Bohlmann J."/>
        </authorList>
    </citation>
    <scope>NUCLEOTIDE SEQUENCE</scope>
    <source>
        <tissue evidence="1">Bark</tissue>
    </source>
</reference>
<sequence>MNVAGNPTIGINICPTVEKWRQPVTSQVRVCRSSRANRTWNLLLPGLDNAL</sequence>
<accession>A9NVT7</accession>